<dbReference type="AlphaFoldDB" id="A0A396J9N6"/>
<dbReference type="EMBL" id="PSQE01000002">
    <property type="protein sequence ID" value="RHN74042.1"/>
    <property type="molecule type" value="Genomic_DNA"/>
</dbReference>
<dbReference type="PANTHER" id="PTHR34222">
    <property type="entry name" value="GAG_PRE-INTEGRS DOMAIN-CONTAINING PROTEIN"/>
    <property type="match status" value="1"/>
</dbReference>
<sequence>MWLKLKFFSRIHYLLLIRCIHLLFKKKVIIATEDSSILVNSYEARKPFGRGKGNAGTKNNSRFCTFYNRTNHIVEFCYQKHGYPNSFKPNSSVNASSNDYVDVRNANSAIDTSSSTGLTQEHYNHLVSPLQQS</sequence>
<keyword evidence="1" id="KW-0732">Signal</keyword>
<proteinExistence type="predicted"/>
<dbReference type="Proteomes" id="UP000265566">
    <property type="component" value="Chromosome 2"/>
</dbReference>
<evidence type="ECO:0000256" key="1">
    <source>
        <dbReference type="SAM" id="SignalP"/>
    </source>
</evidence>
<accession>A0A396J9N6</accession>
<reference evidence="2" key="1">
    <citation type="journal article" date="2018" name="Nat. Plants">
        <title>Whole-genome landscape of Medicago truncatula symbiotic genes.</title>
        <authorList>
            <person name="Pecrix Y."/>
            <person name="Gamas P."/>
            <person name="Carrere S."/>
        </authorList>
    </citation>
    <scope>NUCLEOTIDE SEQUENCE</scope>
    <source>
        <tissue evidence="2">Leaves</tissue>
    </source>
</reference>
<feature type="chain" id="PRO_5017395851" evidence="1">
    <location>
        <begin position="32"/>
        <end position="133"/>
    </location>
</feature>
<feature type="signal peptide" evidence="1">
    <location>
        <begin position="1"/>
        <end position="31"/>
    </location>
</feature>
<organism evidence="2">
    <name type="scientific">Medicago truncatula</name>
    <name type="common">Barrel medic</name>
    <name type="synonym">Medicago tribuloides</name>
    <dbReference type="NCBI Taxonomy" id="3880"/>
    <lineage>
        <taxon>Eukaryota</taxon>
        <taxon>Viridiplantae</taxon>
        <taxon>Streptophyta</taxon>
        <taxon>Embryophyta</taxon>
        <taxon>Tracheophyta</taxon>
        <taxon>Spermatophyta</taxon>
        <taxon>Magnoliopsida</taxon>
        <taxon>eudicotyledons</taxon>
        <taxon>Gunneridae</taxon>
        <taxon>Pentapetalae</taxon>
        <taxon>rosids</taxon>
        <taxon>fabids</taxon>
        <taxon>Fabales</taxon>
        <taxon>Fabaceae</taxon>
        <taxon>Papilionoideae</taxon>
        <taxon>50 kb inversion clade</taxon>
        <taxon>NPAAA clade</taxon>
        <taxon>Hologalegina</taxon>
        <taxon>IRL clade</taxon>
        <taxon>Trifolieae</taxon>
        <taxon>Medicago</taxon>
    </lineage>
</organism>
<dbReference type="PANTHER" id="PTHR34222:SF99">
    <property type="entry name" value="PROTEIN, PUTATIVE-RELATED"/>
    <property type="match status" value="1"/>
</dbReference>
<comment type="caution">
    <text evidence="2">The sequence shown here is derived from an EMBL/GenBank/DDBJ whole genome shotgun (WGS) entry which is preliminary data.</text>
</comment>
<gene>
    <name evidence="2" type="ORF">MtrunA17_Chr2g0305411</name>
</gene>
<protein>
    <submittedName>
        <fullName evidence="2">Uncharacterized protein</fullName>
    </submittedName>
</protein>
<evidence type="ECO:0000313" key="2">
    <source>
        <dbReference type="EMBL" id="RHN74042.1"/>
    </source>
</evidence>
<dbReference type="Gramene" id="rna9982">
    <property type="protein sequence ID" value="RHN74042.1"/>
    <property type="gene ID" value="gene9982"/>
</dbReference>
<name>A0A396J9N6_MEDTR</name>